<keyword evidence="2" id="KW-1133">Transmembrane helix</keyword>
<proteinExistence type="predicted"/>
<dbReference type="EMBL" id="CAXLJL010000001">
    <property type="protein sequence ID" value="CAL5129149.1"/>
    <property type="molecule type" value="Genomic_DNA"/>
</dbReference>
<reference evidence="3" key="1">
    <citation type="submission" date="2024-06" db="EMBL/GenBank/DDBJ databases">
        <authorList>
            <person name="Liu X."/>
            <person name="Lenzi L."/>
            <person name="Haldenby T S."/>
            <person name="Uol C."/>
        </authorList>
    </citation>
    <scope>NUCLEOTIDE SEQUENCE</scope>
</reference>
<gene>
    <name evidence="3" type="ORF">CDAUBV1_LOCUS17</name>
</gene>
<keyword evidence="2" id="KW-0812">Transmembrane</keyword>
<sequence length="340" mass="37135">MGAGVDAETKQRSQPDQNWLVNLDQCTLSWSYGLAALSFPGTFVTLIILGWFVYPKRSKCGLLSVNAWDWPTKRDLLCRQQLDDLRIGSHSYCSHSFASIDPLNAPSRPQSASTGLHMHSLVSQSKPTLVSVRPQSGGHSSAHGLHENRHVEAPTTTADLLSPDLANISKLSCHDPRSPDSISLLSYDHTPSVEHLLTPRDVSDEQAMAMRRSINNRTYRISNHHSARAGAGDRTHELDSPVPLSSTTLALDAPVVEPTAFVGRHTRLKSSHGGADSSLWTSESTVQVARPMNKGSRKSLKSSKISGSTVTLEEPSMEMLPVDPTPRPAVQAARPMHRKH</sequence>
<feature type="transmembrane region" description="Helical" evidence="2">
    <location>
        <begin position="30"/>
        <end position="54"/>
    </location>
</feature>
<accession>A0AAV2SZF9</accession>
<keyword evidence="2" id="KW-0472">Membrane</keyword>
<dbReference type="Proteomes" id="UP001497525">
    <property type="component" value="Unassembled WGS sequence"/>
</dbReference>
<feature type="compositionally biased region" description="Polar residues" evidence="1">
    <location>
        <begin position="302"/>
        <end position="311"/>
    </location>
</feature>
<evidence type="ECO:0000313" key="3">
    <source>
        <dbReference type="EMBL" id="CAL5129149.1"/>
    </source>
</evidence>
<feature type="compositionally biased region" description="Polar residues" evidence="1">
    <location>
        <begin position="278"/>
        <end position="287"/>
    </location>
</feature>
<evidence type="ECO:0000256" key="1">
    <source>
        <dbReference type="SAM" id="MobiDB-lite"/>
    </source>
</evidence>
<dbReference type="AlphaFoldDB" id="A0AAV2SZF9"/>
<evidence type="ECO:0000256" key="2">
    <source>
        <dbReference type="SAM" id="Phobius"/>
    </source>
</evidence>
<evidence type="ECO:0000313" key="4">
    <source>
        <dbReference type="Proteomes" id="UP001497525"/>
    </source>
</evidence>
<organism evidence="3 4">
    <name type="scientific">Calicophoron daubneyi</name>
    <name type="common">Rumen fluke</name>
    <name type="synonym">Paramphistomum daubneyi</name>
    <dbReference type="NCBI Taxonomy" id="300641"/>
    <lineage>
        <taxon>Eukaryota</taxon>
        <taxon>Metazoa</taxon>
        <taxon>Spiralia</taxon>
        <taxon>Lophotrochozoa</taxon>
        <taxon>Platyhelminthes</taxon>
        <taxon>Trematoda</taxon>
        <taxon>Digenea</taxon>
        <taxon>Plagiorchiida</taxon>
        <taxon>Pronocephalata</taxon>
        <taxon>Paramphistomoidea</taxon>
        <taxon>Paramphistomidae</taxon>
        <taxon>Calicophoron</taxon>
    </lineage>
</organism>
<name>A0AAV2SZF9_CALDB</name>
<comment type="caution">
    <text evidence="3">The sequence shown here is derived from an EMBL/GenBank/DDBJ whole genome shotgun (WGS) entry which is preliminary data.</text>
</comment>
<feature type="region of interest" description="Disordered" evidence="1">
    <location>
        <begin position="268"/>
        <end position="340"/>
    </location>
</feature>
<protein>
    <submittedName>
        <fullName evidence="3">Uncharacterized protein</fullName>
    </submittedName>
</protein>